<dbReference type="Gene3D" id="3.30.70.330">
    <property type="match status" value="2"/>
</dbReference>
<dbReference type="Pfam" id="PF00076">
    <property type="entry name" value="RRM_1"/>
    <property type="match status" value="2"/>
</dbReference>
<dbReference type="FunFam" id="3.30.70.330:FF:000051">
    <property type="entry name" value="Heterogeneous nuclear ribonucleoprotein 1"/>
    <property type="match status" value="1"/>
</dbReference>
<evidence type="ECO:0000313" key="6">
    <source>
        <dbReference type="EMBL" id="GBG61332.1"/>
    </source>
</evidence>
<dbReference type="GO" id="GO:0010468">
    <property type="term" value="P:regulation of gene expression"/>
    <property type="evidence" value="ECO:0007669"/>
    <property type="project" value="TreeGrafter"/>
</dbReference>
<dbReference type="GO" id="GO:0000785">
    <property type="term" value="C:chromatin"/>
    <property type="evidence" value="ECO:0007669"/>
    <property type="project" value="TreeGrafter"/>
</dbReference>
<feature type="domain" description="RRM" evidence="5">
    <location>
        <begin position="135"/>
        <end position="213"/>
    </location>
</feature>
<dbReference type="InterPro" id="IPR035979">
    <property type="entry name" value="RBD_domain_sf"/>
</dbReference>
<dbReference type="PANTHER" id="PTHR48033:SF10">
    <property type="entry name" value="RNA-BINDING PROTEIN SQUID"/>
    <property type="match status" value="1"/>
</dbReference>
<dbReference type="EMBL" id="BFEA01000019">
    <property type="protein sequence ID" value="GBG61332.1"/>
    <property type="molecule type" value="Genomic_DNA"/>
</dbReference>
<evidence type="ECO:0000256" key="4">
    <source>
        <dbReference type="SAM" id="MobiDB-lite"/>
    </source>
</evidence>
<dbReference type="OMA" id="CARPHEA"/>
<dbReference type="SUPFAM" id="SSF54928">
    <property type="entry name" value="RNA-binding domain, RBD"/>
    <property type="match status" value="2"/>
</dbReference>
<keyword evidence="3" id="KW-0694">RNA-binding</keyword>
<evidence type="ECO:0000259" key="5">
    <source>
        <dbReference type="PROSITE" id="PS50102"/>
    </source>
</evidence>
<dbReference type="SMART" id="SM00360">
    <property type="entry name" value="RRM"/>
    <property type="match status" value="2"/>
</dbReference>
<feature type="compositionally biased region" description="Acidic residues" evidence="4">
    <location>
        <begin position="10"/>
        <end position="26"/>
    </location>
</feature>
<dbReference type="GO" id="GO:0005654">
    <property type="term" value="C:nucleoplasm"/>
    <property type="evidence" value="ECO:0007669"/>
    <property type="project" value="TreeGrafter"/>
</dbReference>
<comment type="subcellular location">
    <subcellularLocation>
        <location evidence="1">Nucleus</location>
    </subcellularLocation>
</comment>
<keyword evidence="2" id="KW-0539">Nucleus</keyword>
<comment type="caution">
    <text evidence="6">The sequence shown here is derived from an EMBL/GenBank/DDBJ whole genome shotgun (WGS) entry which is preliminary data.</text>
</comment>
<accession>A0A388JUE2</accession>
<evidence type="ECO:0000256" key="2">
    <source>
        <dbReference type="ARBA" id="ARBA00023242"/>
    </source>
</evidence>
<evidence type="ECO:0000256" key="1">
    <source>
        <dbReference type="ARBA" id="ARBA00004123"/>
    </source>
</evidence>
<feature type="region of interest" description="Disordered" evidence="4">
    <location>
        <begin position="1"/>
        <end position="46"/>
    </location>
</feature>
<dbReference type="STRING" id="69332.A0A388JUE2"/>
<gene>
    <name evidence="6" type="ORF">CBR_g20367</name>
</gene>
<dbReference type="Gramene" id="GBG61332">
    <property type="protein sequence ID" value="GBG61332"/>
    <property type="gene ID" value="CBR_g20367"/>
</dbReference>
<dbReference type="PROSITE" id="PS50102">
    <property type="entry name" value="RRM"/>
    <property type="match status" value="2"/>
</dbReference>
<dbReference type="AlphaFoldDB" id="A0A388JUE2"/>
<feature type="region of interest" description="Disordered" evidence="4">
    <location>
        <begin position="445"/>
        <end position="465"/>
    </location>
</feature>
<keyword evidence="7" id="KW-1185">Reference proteome</keyword>
<dbReference type="InterPro" id="IPR012677">
    <property type="entry name" value="Nucleotide-bd_a/b_plait_sf"/>
</dbReference>
<proteinExistence type="predicted"/>
<dbReference type="PANTHER" id="PTHR48033">
    <property type="entry name" value="RNA-BINDING (RRM/RBD/RNP MOTIFS) FAMILY PROTEIN"/>
    <property type="match status" value="1"/>
</dbReference>
<feature type="domain" description="RRM" evidence="5">
    <location>
        <begin position="49"/>
        <end position="125"/>
    </location>
</feature>
<reference evidence="6 7" key="1">
    <citation type="journal article" date="2018" name="Cell">
        <title>The Chara Genome: Secondary Complexity and Implications for Plant Terrestrialization.</title>
        <authorList>
            <person name="Nishiyama T."/>
            <person name="Sakayama H."/>
            <person name="Vries J.D."/>
            <person name="Buschmann H."/>
            <person name="Saint-Marcoux D."/>
            <person name="Ullrich K.K."/>
            <person name="Haas F.B."/>
            <person name="Vanderstraeten L."/>
            <person name="Becker D."/>
            <person name="Lang D."/>
            <person name="Vosolsobe S."/>
            <person name="Rombauts S."/>
            <person name="Wilhelmsson P.K.I."/>
            <person name="Janitza P."/>
            <person name="Kern R."/>
            <person name="Heyl A."/>
            <person name="Rumpler F."/>
            <person name="Villalobos L.I.A.C."/>
            <person name="Clay J.M."/>
            <person name="Skokan R."/>
            <person name="Toyoda A."/>
            <person name="Suzuki Y."/>
            <person name="Kagoshima H."/>
            <person name="Schijlen E."/>
            <person name="Tajeshwar N."/>
            <person name="Catarino B."/>
            <person name="Hetherington A.J."/>
            <person name="Saltykova A."/>
            <person name="Bonnot C."/>
            <person name="Breuninger H."/>
            <person name="Symeonidi A."/>
            <person name="Radhakrishnan G.V."/>
            <person name="Van Nieuwerburgh F."/>
            <person name="Deforce D."/>
            <person name="Chang C."/>
            <person name="Karol K.G."/>
            <person name="Hedrich R."/>
            <person name="Ulvskov P."/>
            <person name="Glockner G."/>
            <person name="Delwiche C.F."/>
            <person name="Petrasek J."/>
            <person name="Van de Peer Y."/>
            <person name="Friml J."/>
            <person name="Beilby M."/>
            <person name="Dolan L."/>
            <person name="Kohara Y."/>
            <person name="Sugano S."/>
            <person name="Fujiyama A."/>
            <person name="Delaux P.-M."/>
            <person name="Quint M."/>
            <person name="TheiBen G."/>
            <person name="Hagemann M."/>
            <person name="Harholt J."/>
            <person name="Dunand C."/>
            <person name="Zachgo S."/>
            <person name="Langdale J."/>
            <person name="Maumus F."/>
            <person name="Straeten D.V.D."/>
            <person name="Gould S.B."/>
            <person name="Rensing S.A."/>
        </authorList>
    </citation>
    <scope>NUCLEOTIDE SEQUENCE [LARGE SCALE GENOMIC DNA]</scope>
    <source>
        <strain evidence="6 7">S276</strain>
    </source>
</reference>
<dbReference type="GO" id="GO:0003723">
    <property type="term" value="F:RNA binding"/>
    <property type="evidence" value="ECO:0007669"/>
    <property type="project" value="UniProtKB-UniRule"/>
</dbReference>
<dbReference type="InterPro" id="IPR000504">
    <property type="entry name" value="RRM_dom"/>
</dbReference>
<name>A0A388JUE2_CHABU</name>
<evidence type="ECO:0000256" key="3">
    <source>
        <dbReference type="PROSITE-ProRule" id="PRU00176"/>
    </source>
</evidence>
<sequence>MAVKKKEKMEPEEEVPDSMQGDETENEDKVDRGASPDGGQAGSKSSSGGKIFIGGLCWETTTENLTRHFRKYGEIIDAVIMKDRNSGHPRGFGFVTFRDPSICDRALKDTHCIDGRTVEVKKSVPRECMKGPRTKKIFVGGLPPSITDAEFKEYFSKFGKVEEHQIMQDHHTGRSRGFGFVTFESENTVEEVLAEGTRQEIGGKEVEIKKAEPKRPPEAGGFGGQGGFGPPGGYGGYGGPEALVTAEAMALEDMVMGTAGEAVGSAALMAEAMAAGDTVAPEAMAQGEPRVALEVSVDAPVAMAEARAAEGTAAREAVMAAGGGGGGGMGLGGYGGGGGGGGYGGGSSLAGGYGGGGSSYGGGSSMSGGYGSGLASYSAGLGSGGGYGSSLGAYGDGDSPYGSGGYGSYGSAGGSGAGYGGGAYGAGGYGSGSLGASGYGSSRAGYGAGGGPGPSNGRYHPYNRS</sequence>
<dbReference type="OrthoDB" id="1875751at2759"/>
<dbReference type="Proteomes" id="UP000265515">
    <property type="component" value="Unassembled WGS sequence"/>
</dbReference>
<organism evidence="6 7">
    <name type="scientific">Chara braunii</name>
    <name type="common">Braun's stonewort</name>
    <dbReference type="NCBI Taxonomy" id="69332"/>
    <lineage>
        <taxon>Eukaryota</taxon>
        <taxon>Viridiplantae</taxon>
        <taxon>Streptophyta</taxon>
        <taxon>Charophyceae</taxon>
        <taxon>Charales</taxon>
        <taxon>Characeae</taxon>
        <taxon>Chara</taxon>
    </lineage>
</organism>
<protein>
    <recommendedName>
        <fullName evidence="5">RRM domain-containing protein</fullName>
    </recommendedName>
</protein>
<evidence type="ECO:0000313" key="7">
    <source>
        <dbReference type="Proteomes" id="UP000265515"/>
    </source>
</evidence>